<dbReference type="AlphaFoldDB" id="J4UB70"/>
<comment type="caution">
    <text evidence="1">The sequence shown here is derived from an EMBL/GenBank/DDBJ whole genome shotgun (WGS) entry which is preliminary data.</text>
</comment>
<reference evidence="1 2" key="1">
    <citation type="journal article" date="2012" name="Eukaryot. Cell">
        <title>Draft genome sequence of CBS 2479, the standard type strain of Trichosporon asahii.</title>
        <authorList>
            <person name="Yang R.Y."/>
            <person name="Li H.T."/>
            <person name="Zhu H."/>
            <person name="Zhou G.P."/>
            <person name="Wang M."/>
            <person name="Wang L."/>
        </authorList>
    </citation>
    <scope>NUCLEOTIDE SEQUENCE [LARGE SCALE GENOMIC DNA]</scope>
    <source>
        <strain evidence="2">ATCC 90039 / CBS 2479 / JCM 2466 / KCTC 7840 / NCYC 2677 / UAMH 7654</strain>
    </source>
</reference>
<protein>
    <submittedName>
        <fullName evidence="1">Uncharacterized protein</fullName>
    </submittedName>
</protein>
<dbReference type="KEGG" id="tasa:A1Q1_02961"/>
<evidence type="ECO:0000313" key="1">
    <source>
        <dbReference type="EMBL" id="EJT48045.1"/>
    </source>
</evidence>
<accession>J4UB70</accession>
<dbReference type="GeneID" id="25986474"/>
<evidence type="ECO:0000313" key="2">
    <source>
        <dbReference type="Proteomes" id="UP000002748"/>
    </source>
</evidence>
<dbReference type="HOGENOM" id="CLU_608571_0_0_1"/>
<dbReference type="VEuPathDB" id="FungiDB:A1Q1_02961"/>
<dbReference type="EMBL" id="ALBS01000215">
    <property type="protein sequence ID" value="EJT48045.1"/>
    <property type="molecule type" value="Genomic_DNA"/>
</dbReference>
<organism evidence="1 2">
    <name type="scientific">Trichosporon asahii var. asahii (strain ATCC 90039 / CBS 2479 / JCM 2466 / KCTC 7840 / NBRC 103889/ NCYC 2677 / UAMH 7654)</name>
    <name type="common">Yeast</name>
    <dbReference type="NCBI Taxonomy" id="1186058"/>
    <lineage>
        <taxon>Eukaryota</taxon>
        <taxon>Fungi</taxon>
        <taxon>Dikarya</taxon>
        <taxon>Basidiomycota</taxon>
        <taxon>Agaricomycotina</taxon>
        <taxon>Tremellomycetes</taxon>
        <taxon>Trichosporonales</taxon>
        <taxon>Trichosporonaceae</taxon>
        <taxon>Trichosporon</taxon>
    </lineage>
</organism>
<dbReference type="RefSeq" id="XP_014179665.1">
    <property type="nucleotide sequence ID" value="XM_014324190.1"/>
</dbReference>
<dbReference type="Proteomes" id="UP000002748">
    <property type="component" value="Unassembled WGS sequence"/>
</dbReference>
<proteinExistence type="predicted"/>
<name>J4UB70_TRIAS</name>
<sequence>MASPHTFDLADIAPRSSLTNAAQASSASDTADAMVEVSSAALQFSIGASTPNDKDNVDPEGTCFHLDDGQGLITRAVSKTWLKTTDTRLCQHSTLTPLYERGIRPNTLIAPITGALGLGVAVLRVIEEVQRGGSIGSIRVSCLPLSGACRLPLIQTLDMDALLDSEWIPEIVNTLPNIKTLRIKGRTSDTLSLSMPLDRLVLDGTPLLCPGVEEVGPRVSKMVVNIKGKERIPVHFNGSRHPPPAAVDELVLLLHPKPRNMQQANGWENDLAVWMVNAWTAHAGPNVPMPPHLHPFASPTDFREPAASWPRTVPLAISTLKAGGKVTIVNAAYHHYEDYFLYGPAPVQASAPRRVSSANNLNGLTVDHSALLAGMSHLAVGPGVQNGHANGIHVSHSRIPHVSLEDVINSQPIRRSSTTVMGEIRSISIDDYAREVGIEELKFETYLDHV</sequence>
<gene>
    <name evidence="1" type="ORF">A1Q1_02961</name>
</gene>